<dbReference type="RefSeq" id="WP_160376187.1">
    <property type="nucleotide sequence ID" value="NZ_WSTB01000012.1"/>
</dbReference>
<keyword evidence="1" id="KW-0812">Transmembrane</keyword>
<protein>
    <submittedName>
        <fullName evidence="2">Uncharacterized protein</fullName>
    </submittedName>
</protein>
<dbReference type="EMBL" id="WSTB01000012">
    <property type="protein sequence ID" value="MWB96290.1"/>
    <property type="molecule type" value="Genomic_DNA"/>
</dbReference>
<evidence type="ECO:0000313" key="2">
    <source>
        <dbReference type="EMBL" id="MWB96290.1"/>
    </source>
</evidence>
<gene>
    <name evidence="2" type="ORF">GON26_18150</name>
</gene>
<dbReference type="Proteomes" id="UP000471501">
    <property type="component" value="Unassembled WGS sequence"/>
</dbReference>
<feature type="transmembrane region" description="Helical" evidence="1">
    <location>
        <begin position="138"/>
        <end position="154"/>
    </location>
</feature>
<accession>A0A6I4NPW2</accession>
<reference evidence="2 3" key="1">
    <citation type="submission" date="2019-12" db="EMBL/GenBank/DDBJ databases">
        <authorList>
            <person name="Kim Y.S."/>
        </authorList>
    </citation>
    <scope>NUCLEOTIDE SEQUENCE [LARGE SCALE GENOMIC DNA]</scope>
    <source>
        <strain evidence="2 3">GA093</strain>
    </source>
</reference>
<proteinExistence type="predicted"/>
<keyword evidence="1" id="KW-1133">Transmembrane helix</keyword>
<organism evidence="2 3">
    <name type="scientific">Flavobacterium hydrocarbonoxydans</name>
    <dbReference type="NCBI Taxonomy" id="2683249"/>
    <lineage>
        <taxon>Bacteria</taxon>
        <taxon>Pseudomonadati</taxon>
        <taxon>Bacteroidota</taxon>
        <taxon>Flavobacteriia</taxon>
        <taxon>Flavobacteriales</taxon>
        <taxon>Flavobacteriaceae</taxon>
        <taxon>Flavobacterium</taxon>
    </lineage>
</organism>
<evidence type="ECO:0000256" key="1">
    <source>
        <dbReference type="SAM" id="Phobius"/>
    </source>
</evidence>
<feature type="transmembrane region" description="Helical" evidence="1">
    <location>
        <begin position="42"/>
        <end position="67"/>
    </location>
</feature>
<sequence>MLINTFWKILLKIIGLWILFSSISIIPQFFTTLSFVEGSINIIALLQVWGILLGSIVIYFIIIRIFLFKTDWIIQKLKLNQNFNEDKIDLNIKPAQVLTIVIIIMGALILIESVPMFISRIYDFLKQKTLFREYRDPSWLIFYFIKAIIGYSLFTNGKYFAKFIEKNSEE</sequence>
<dbReference type="AlphaFoldDB" id="A0A6I4NPW2"/>
<feature type="transmembrane region" description="Helical" evidence="1">
    <location>
        <begin position="9"/>
        <end position="30"/>
    </location>
</feature>
<keyword evidence="3" id="KW-1185">Reference proteome</keyword>
<feature type="transmembrane region" description="Helical" evidence="1">
    <location>
        <begin position="97"/>
        <end position="118"/>
    </location>
</feature>
<evidence type="ECO:0000313" key="3">
    <source>
        <dbReference type="Proteomes" id="UP000471501"/>
    </source>
</evidence>
<keyword evidence="1" id="KW-0472">Membrane</keyword>
<comment type="caution">
    <text evidence="2">The sequence shown here is derived from an EMBL/GenBank/DDBJ whole genome shotgun (WGS) entry which is preliminary data.</text>
</comment>
<name>A0A6I4NPW2_9FLAO</name>